<evidence type="ECO:0008006" key="3">
    <source>
        <dbReference type="Google" id="ProtNLM"/>
    </source>
</evidence>
<reference evidence="1 2" key="1">
    <citation type="submission" date="2016-04" db="EMBL/GenBank/DDBJ databases">
        <authorList>
            <person name="Chen L."/>
            <person name="Zhuang W."/>
            <person name="Wang G."/>
        </authorList>
    </citation>
    <scope>NUCLEOTIDE SEQUENCE [LARGE SCALE GENOMIC DNA]</scope>
    <source>
        <strain evidence="2">GR20</strain>
    </source>
</reference>
<protein>
    <recommendedName>
        <fullName evidence="3">DUF3885 domain-containing protein</fullName>
    </recommendedName>
</protein>
<comment type="caution">
    <text evidence="1">The sequence shown here is derived from an EMBL/GenBank/DDBJ whole genome shotgun (WGS) entry which is preliminary data.</text>
</comment>
<keyword evidence="2" id="KW-1185">Reference proteome</keyword>
<evidence type="ECO:0000313" key="2">
    <source>
        <dbReference type="Proteomes" id="UP000192277"/>
    </source>
</evidence>
<name>A0ABX3P3R9_9BACT</name>
<dbReference type="Proteomes" id="UP000192277">
    <property type="component" value="Unassembled WGS sequence"/>
</dbReference>
<accession>A0ABX3P3R9</accession>
<sequence length="185" mass="21918">MKILEKVNETGFPFNWANMDYYPESTAERKEIYLVNDDDDSVAGLIFLFYSLFGDLKNDLKIYSKSWWDFCLDTWNPESDKADYQLKNKSEESQNYLKMLEDSGIEVGYSGCCRCENWDKYLPIVLKCIVSNIAPYSPLFFDKENEFFFYFHSSGSIGMYYKEENETIKKILLKGWQEYEVISDF</sequence>
<dbReference type="RefSeq" id="WP_014223328.1">
    <property type="nucleotide sequence ID" value="NZ_LWBO01000002.1"/>
</dbReference>
<organism evidence="1 2">
    <name type="scientific">Niastella koreensis</name>
    <dbReference type="NCBI Taxonomy" id="354356"/>
    <lineage>
        <taxon>Bacteria</taxon>
        <taxon>Pseudomonadati</taxon>
        <taxon>Bacteroidota</taxon>
        <taxon>Chitinophagia</taxon>
        <taxon>Chitinophagales</taxon>
        <taxon>Chitinophagaceae</taxon>
        <taxon>Niastella</taxon>
    </lineage>
</organism>
<evidence type="ECO:0000313" key="1">
    <source>
        <dbReference type="EMBL" id="OQP53790.1"/>
    </source>
</evidence>
<dbReference type="EMBL" id="LWBO01000002">
    <property type="protein sequence ID" value="OQP53790.1"/>
    <property type="molecule type" value="Genomic_DNA"/>
</dbReference>
<gene>
    <name evidence="1" type="ORF">A4D02_18980</name>
</gene>
<proteinExistence type="predicted"/>